<dbReference type="InterPro" id="IPR036691">
    <property type="entry name" value="Endo/exonu/phosph_ase_sf"/>
</dbReference>
<evidence type="ECO:0000256" key="1">
    <source>
        <dbReference type="SAM" id="SignalP"/>
    </source>
</evidence>
<keyword evidence="3" id="KW-0378">Hydrolase</keyword>
<proteinExistence type="predicted"/>
<dbReference type="Pfam" id="PF00932">
    <property type="entry name" value="LTD"/>
    <property type="match status" value="1"/>
</dbReference>
<dbReference type="PANTHER" id="PTHR42834">
    <property type="entry name" value="ENDONUCLEASE/EXONUCLEASE/PHOSPHATASE FAMILY PROTEIN (AFU_ORTHOLOGUE AFUA_3G09210)"/>
    <property type="match status" value="1"/>
</dbReference>
<dbReference type="Proteomes" id="UP001595665">
    <property type="component" value="Unassembled WGS sequence"/>
</dbReference>
<dbReference type="InterPro" id="IPR047971">
    <property type="entry name" value="ExeM-like"/>
</dbReference>
<dbReference type="NCBIfam" id="NF033681">
    <property type="entry name" value="ExeM_NucH_DNase"/>
    <property type="match status" value="1"/>
</dbReference>
<dbReference type="SUPFAM" id="SSF56219">
    <property type="entry name" value="DNase I-like"/>
    <property type="match status" value="1"/>
</dbReference>
<gene>
    <name evidence="3" type="ORF">ACFOPH_01040</name>
</gene>
<dbReference type="InterPro" id="IPR036415">
    <property type="entry name" value="Lamin_tail_dom_sf"/>
</dbReference>
<dbReference type="RefSeq" id="WP_379732915.1">
    <property type="nucleotide sequence ID" value="NZ_JBHRVV010000001.1"/>
</dbReference>
<dbReference type="Gene3D" id="2.60.40.1260">
    <property type="entry name" value="Lamin Tail domain"/>
    <property type="match status" value="1"/>
</dbReference>
<comment type="caution">
    <text evidence="3">The sequence shown here is derived from an EMBL/GenBank/DDBJ whole genome shotgun (WGS) entry which is preliminary data.</text>
</comment>
<feature type="domain" description="LTD" evidence="2">
    <location>
        <begin position="22"/>
        <end position="155"/>
    </location>
</feature>
<dbReference type="GO" id="GO:0004519">
    <property type="term" value="F:endonuclease activity"/>
    <property type="evidence" value="ECO:0007669"/>
    <property type="project" value="UniProtKB-KW"/>
</dbReference>
<keyword evidence="4" id="KW-1185">Reference proteome</keyword>
<feature type="signal peptide" evidence="1">
    <location>
        <begin position="1"/>
        <end position="30"/>
    </location>
</feature>
<sequence>MKMHVATQAPAGRLTVLAALLAGLAAPAFATPGDVVISQVYGGAGSGGALWNRDFIELFNRSGGPVSLKGWSVQYQSATGTTWQATALPDVSLQPGQYFLVTGQGAATGSDVGVADQAGGLSLSATTGKVALASVAKPMATPEGEAVVDMVGFGTANRYETAGAPAPSIVNSIQRAELGCVDTDNNALDFTAAPVAGPRRSTSPLNSCNAGPVVQPIVLNCPASVQAEQGQGAVVALSASDADSIVNSAAIESGAVPGIVLTGFVPAGATGGSANATLSVGASVAAGNYPLRVTFANNDGQNASCNIAVSVAGQLTIPQIQGSGPTSAYNNTVQTTQGVITAKVGSGFFLQDRNGDGDPATSDAIFVFGSAGAANVGDQVRITGTVTEYKPSGATRTYTEFKDLTNVTKLGSGYSIAPTNVEMPNADLARFEGMLVRFTTPLTVNGNAYLGDRGELSLSYGRREIPTNRYPAGSPEAKALAQENAANMIVLDDGIFVAPTTIPYLADDGTVRTGDTVTDLTGVLDFGAIGGGGAAFKVQPTVTPVFSRTNERLPAPLLAAGNVKVASANVLNFFTTFTNGDDAWGRTGQGCTIGGTTRASNCRGADNMAEFVRQRDKIVESLSAVNADVVGLMEIQNNGDIAASYLVDQLNAKMGAGTYAVVPKPAATGTDAIRVAMIYKPAAVSLAGAALSDGDAVNNRPPMAQTFKAANGGGRFSLVVNHLKSKGSCGGASGGDSDRGDGQGCWNATRVEQAARLRDYFLPQVVAAANDPDVLVVGDMNAYGMEDPIRLLNAAGYVNEIERFVRPTGIPYSYVFGAESGYLDHALASTSLSAQVAGVTEWHNNADEPDAIDYNLNDTAEDPYVKNAYRASDHDPVVVSLALAPAFSDVTASAKIAKSGFTMNRLTGKTSGTVTITNTSGATLNGPLHLVLQGLTAGVTLDGKSGDQNGAPYLTLPGGSLAAGASVTVTTVFTNPAKTGIGYTAKLFSGTF</sequence>
<dbReference type="InterPro" id="IPR001322">
    <property type="entry name" value="Lamin_tail_dom"/>
</dbReference>
<dbReference type="SUPFAM" id="SSF74853">
    <property type="entry name" value="Lamin A/C globular tail domain"/>
    <property type="match status" value="1"/>
</dbReference>
<dbReference type="Pfam" id="PF03372">
    <property type="entry name" value="Exo_endo_phos"/>
    <property type="match status" value="1"/>
</dbReference>
<keyword evidence="1" id="KW-0732">Signal</keyword>
<accession>A0ABV7PED2</accession>
<dbReference type="EMBL" id="JBHRVV010000001">
    <property type="protein sequence ID" value="MFC3456837.1"/>
    <property type="molecule type" value="Genomic_DNA"/>
</dbReference>
<reference evidence="4" key="1">
    <citation type="journal article" date="2019" name="Int. J. Syst. Evol. Microbiol.">
        <title>The Global Catalogue of Microorganisms (GCM) 10K type strain sequencing project: providing services to taxonomists for standard genome sequencing and annotation.</title>
        <authorList>
            <consortium name="The Broad Institute Genomics Platform"/>
            <consortium name="The Broad Institute Genome Sequencing Center for Infectious Disease"/>
            <person name="Wu L."/>
            <person name="Ma J."/>
        </authorList>
    </citation>
    <scope>NUCLEOTIDE SEQUENCE [LARGE SCALE GENOMIC DNA]</scope>
    <source>
        <strain evidence="4">CCM 7480</strain>
    </source>
</reference>
<dbReference type="CDD" id="cd10283">
    <property type="entry name" value="MnuA_DNase1-like"/>
    <property type="match status" value="1"/>
</dbReference>
<dbReference type="PANTHER" id="PTHR42834:SF1">
    <property type="entry name" value="ENDONUCLEASE_EXONUCLEASE_PHOSPHATASE FAMILY PROTEIN (AFU_ORTHOLOGUE AFUA_3G09210)"/>
    <property type="match status" value="1"/>
</dbReference>
<dbReference type="CDD" id="cd04486">
    <property type="entry name" value="YhcR_OBF_like"/>
    <property type="match status" value="1"/>
</dbReference>
<protein>
    <submittedName>
        <fullName evidence="3">ExeM/NucH family extracellular endonuclease</fullName>
    </submittedName>
</protein>
<dbReference type="PROSITE" id="PS51841">
    <property type="entry name" value="LTD"/>
    <property type="match status" value="1"/>
</dbReference>
<dbReference type="Gene3D" id="3.60.10.10">
    <property type="entry name" value="Endonuclease/exonuclease/phosphatase"/>
    <property type="match status" value="1"/>
</dbReference>
<name>A0ABV7PED2_9BURK</name>
<keyword evidence="3" id="KW-0255">Endonuclease</keyword>
<keyword evidence="3" id="KW-0540">Nuclease</keyword>
<evidence type="ECO:0000313" key="3">
    <source>
        <dbReference type="EMBL" id="MFC3456837.1"/>
    </source>
</evidence>
<evidence type="ECO:0000313" key="4">
    <source>
        <dbReference type="Proteomes" id="UP001595665"/>
    </source>
</evidence>
<dbReference type="InterPro" id="IPR005135">
    <property type="entry name" value="Endo/exonuclease/phosphatase"/>
</dbReference>
<feature type="chain" id="PRO_5045652272" evidence="1">
    <location>
        <begin position="31"/>
        <end position="992"/>
    </location>
</feature>
<organism evidence="3 4">
    <name type="scientific">Massilia haematophila</name>
    <dbReference type="NCBI Taxonomy" id="457923"/>
    <lineage>
        <taxon>Bacteria</taxon>
        <taxon>Pseudomonadati</taxon>
        <taxon>Pseudomonadota</taxon>
        <taxon>Betaproteobacteria</taxon>
        <taxon>Burkholderiales</taxon>
        <taxon>Oxalobacteraceae</taxon>
        <taxon>Telluria group</taxon>
        <taxon>Massilia</taxon>
    </lineage>
</organism>
<evidence type="ECO:0000259" key="2">
    <source>
        <dbReference type="PROSITE" id="PS51841"/>
    </source>
</evidence>